<gene>
    <name evidence="6" type="ORF">ASV53_17400</name>
</gene>
<dbReference type="SMART" id="SM00267">
    <property type="entry name" value="GGDEF"/>
    <property type="match status" value="1"/>
</dbReference>
<organism evidence="6 7">
    <name type="scientific">Photobacterium sanguinicancri</name>
    <dbReference type="NCBI Taxonomy" id="875932"/>
    <lineage>
        <taxon>Bacteria</taxon>
        <taxon>Pseudomonadati</taxon>
        <taxon>Pseudomonadota</taxon>
        <taxon>Gammaproteobacteria</taxon>
        <taxon>Vibrionales</taxon>
        <taxon>Vibrionaceae</taxon>
        <taxon>Photobacterium</taxon>
    </lineage>
</organism>
<feature type="coiled-coil region" evidence="3">
    <location>
        <begin position="197"/>
        <end position="228"/>
    </location>
</feature>
<dbReference type="NCBIfam" id="TIGR00254">
    <property type="entry name" value="GGDEF"/>
    <property type="match status" value="1"/>
</dbReference>
<dbReference type="PROSITE" id="PS50887">
    <property type="entry name" value="GGDEF"/>
    <property type="match status" value="1"/>
</dbReference>
<evidence type="ECO:0000256" key="2">
    <source>
        <dbReference type="ARBA" id="ARBA00034247"/>
    </source>
</evidence>
<name>A0ABX4FUV7_9GAMM</name>
<dbReference type="PANTHER" id="PTHR45138">
    <property type="entry name" value="REGULATORY COMPONENTS OF SENSORY TRANSDUCTION SYSTEM"/>
    <property type="match status" value="1"/>
</dbReference>
<dbReference type="InterPro" id="IPR050469">
    <property type="entry name" value="Diguanylate_Cyclase"/>
</dbReference>
<keyword evidence="7" id="KW-1185">Reference proteome</keyword>
<evidence type="ECO:0000313" key="6">
    <source>
        <dbReference type="EMBL" id="OZS42644.1"/>
    </source>
</evidence>
<dbReference type="InterPro" id="IPR043128">
    <property type="entry name" value="Rev_trsase/Diguanyl_cyclase"/>
</dbReference>
<dbReference type="PROSITE" id="PS50046">
    <property type="entry name" value="PHYTOCHROME_2"/>
    <property type="match status" value="1"/>
</dbReference>
<dbReference type="InterPro" id="IPR029787">
    <property type="entry name" value="Nucleotide_cyclase"/>
</dbReference>
<evidence type="ECO:0000256" key="1">
    <source>
        <dbReference type="ARBA" id="ARBA00012528"/>
    </source>
</evidence>
<evidence type="ECO:0000259" key="5">
    <source>
        <dbReference type="PROSITE" id="PS50887"/>
    </source>
</evidence>
<feature type="domain" description="Phytochrome chromophore attachment site" evidence="4">
    <location>
        <begin position="60"/>
        <end position="192"/>
    </location>
</feature>
<feature type="domain" description="GGDEF" evidence="5">
    <location>
        <begin position="263"/>
        <end position="400"/>
    </location>
</feature>
<dbReference type="InterPro" id="IPR003018">
    <property type="entry name" value="GAF"/>
</dbReference>
<dbReference type="InterPro" id="IPR016132">
    <property type="entry name" value="Phyto_chromo_attachment"/>
</dbReference>
<dbReference type="Gene3D" id="3.30.450.40">
    <property type="match status" value="1"/>
</dbReference>
<dbReference type="CDD" id="cd01949">
    <property type="entry name" value="GGDEF"/>
    <property type="match status" value="1"/>
</dbReference>
<dbReference type="SUPFAM" id="SSF55781">
    <property type="entry name" value="GAF domain-like"/>
    <property type="match status" value="1"/>
</dbReference>
<dbReference type="EMBL" id="NOIF01000136">
    <property type="protein sequence ID" value="OZS42644.1"/>
    <property type="molecule type" value="Genomic_DNA"/>
</dbReference>
<dbReference type="SUPFAM" id="SSF55073">
    <property type="entry name" value="Nucleotide cyclase"/>
    <property type="match status" value="1"/>
</dbReference>
<comment type="catalytic activity">
    <reaction evidence="2">
        <text>2 GTP = 3',3'-c-di-GMP + 2 diphosphate</text>
        <dbReference type="Rhea" id="RHEA:24898"/>
        <dbReference type="ChEBI" id="CHEBI:33019"/>
        <dbReference type="ChEBI" id="CHEBI:37565"/>
        <dbReference type="ChEBI" id="CHEBI:58805"/>
        <dbReference type="EC" id="2.7.7.65"/>
    </reaction>
</comment>
<protein>
    <recommendedName>
        <fullName evidence="1">diguanylate cyclase</fullName>
        <ecNumber evidence="1">2.7.7.65</ecNumber>
    </recommendedName>
</protein>
<sequence length="411" mass="46758">MRTAPTFSLKISLTIPYYTSKNNKESGEVLPHIQSFHQQALLEQLQALHDISFMLWRTESINQLLFTAVDEAKKQLDIDRMAIFIFDENLRMHGTYGTDMTGATVDEHYFESAIPDHWFSSHALKGQEYIVINDNTELYHDLEPVGSGWNAYVALWDEDKAVGWIACDNLISGRPLKGYHRQLLKQFGFIVSQHLVRRQAEEKLIRLNKELEHRVTERTQALQSANQQLELLAKCDPLTGVANRRAFDCQFKDEWRRAERHQLPLSLLIIDIDNFKSYNDQYGHAAGDQCLQVIASALNTIERRAGALFARYGGEEFVLLLPGQNHKAAVYAAKQALHAVRRLKLKHKQPNDASYVTISIGVASINPSLEHSTSSLFKLTDDALYKAKALGKNGYYFHTATESDGYHQAPK</sequence>
<dbReference type="Pfam" id="PF00990">
    <property type="entry name" value="GGDEF"/>
    <property type="match status" value="1"/>
</dbReference>
<dbReference type="Pfam" id="PF01590">
    <property type="entry name" value="GAF"/>
    <property type="match status" value="1"/>
</dbReference>
<comment type="caution">
    <text evidence="6">The sequence shown here is derived from an EMBL/GenBank/DDBJ whole genome shotgun (WGS) entry which is preliminary data.</text>
</comment>
<keyword evidence="3" id="KW-0175">Coiled coil</keyword>
<reference evidence="6 7" key="1">
    <citation type="journal article" date="2016" name="Antonie Van Leeuwenhoek">
        <title>Photobacterium sanguinicancri sp. nov. isolated from marine animals.</title>
        <authorList>
            <person name="Gomez-Gil B."/>
            <person name="Roque A."/>
            <person name="Rotllant G."/>
            <person name="Romalde J.L."/>
            <person name="Doce A."/>
            <person name="Eggermont M."/>
            <person name="Defoirdt T."/>
        </authorList>
    </citation>
    <scope>NUCLEOTIDE SEQUENCE [LARGE SCALE GENOMIC DNA]</scope>
    <source>
        <strain evidence="6 7">CAIM 1827</strain>
    </source>
</reference>
<accession>A0ABX4FUV7</accession>
<evidence type="ECO:0000259" key="4">
    <source>
        <dbReference type="PROSITE" id="PS50046"/>
    </source>
</evidence>
<proteinExistence type="predicted"/>
<dbReference type="InterPro" id="IPR029016">
    <property type="entry name" value="GAF-like_dom_sf"/>
</dbReference>
<evidence type="ECO:0000256" key="3">
    <source>
        <dbReference type="SAM" id="Coils"/>
    </source>
</evidence>
<evidence type="ECO:0000313" key="7">
    <source>
        <dbReference type="Proteomes" id="UP000215999"/>
    </source>
</evidence>
<dbReference type="PANTHER" id="PTHR45138:SF9">
    <property type="entry name" value="DIGUANYLATE CYCLASE DGCM-RELATED"/>
    <property type="match status" value="1"/>
</dbReference>
<dbReference type="Proteomes" id="UP000215999">
    <property type="component" value="Unassembled WGS sequence"/>
</dbReference>
<dbReference type="Gene3D" id="3.30.70.270">
    <property type="match status" value="1"/>
</dbReference>
<dbReference type="InterPro" id="IPR000160">
    <property type="entry name" value="GGDEF_dom"/>
</dbReference>
<dbReference type="EC" id="2.7.7.65" evidence="1"/>